<dbReference type="NCBIfam" id="NF037970">
    <property type="entry name" value="vanZ_1"/>
    <property type="match status" value="1"/>
</dbReference>
<dbReference type="KEGG" id="vah:G7081_01370"/>
<keyword evidence="1" id="KW-0812">Transmembrane</keyword>
<evidence type="ECO:0000256" key="1">
    <source>
        <dbReference type="SAM" id="Phobius"/>
    </source>
</evidence>
<dbReference type="AlphaFoldDB" id="A0A6G8ALJ5"/>
<evidence type="ECO:0000313" key="3">
    <source>
        <dbReference type="EMBL" id="QIL45832.1"/>
    </source>
</evidence>
<keyword evidence="1" id="KW-1133">Transmembrane helix</keyword>
<feature type="transmembrane region" description="Helical" evidence="1">
    <location>
        <begin position="12"/>
        <end position="32"/>
    </location>
</feature>
<proteinExistence type="predicted"/>
<feature type="transmembrane region" description="Helical" evidence="1">
    <location>
        <begin position="145"/>
        <end position="163"/>
    </location>
</feature>
<keyword evidence="4" id="KW-1185">Reference proteome</keyword>
<dbReference type="RefSeq" id="WP_166006717.1">
    <property type="nucleotide sequence ID" value="NZ_CP049886.1"/>
</dbReference>
<accession>A0A6G8ALJ5</accession>
<dbReference type="EMBL" id="CP049886">
    <property type="protein sequence ID" value="QIL45832.1"/>
    <property type="molecule type" value="Genomic_DNA"/>
</dbReference>
<protein>
    <submittedName>
        <fullName evidence="3">VanZ family protein</fullName>
    </submittedName>
</protein>
<dbReference type="InterPro" id="IPR006976">
    <property type="entry name" value="VanZ-like"/>
</dbReference>
<dbReference type="Proteomes" id="UP000500890">
    <property type="component" value="Chromosome"/>
</dbReference>
<dbReference type="Pfam" id="PF04892">
    <property type="entry name" value="VanZ"/>
    <property type="match status" value="1"/>
</dbReference>
<organism evidence="3 4">
    <name type="scientific">Vagococcus coleopterorum</name>
    <dbReference type="NCBI Taxonomy" id="2714946"/>
    <lineage>
        <taxon>Bacteria</taxon>
        <taxon>Bacillati</taxon>
        <taxon>Bacillota</taxon>
        <taxon>Bacilli</taxon>
        <taxon>Lactobacillales</taxon>
        <taxon>Enterococcaceae</taxon>
        <taxon>Vagococcus</taxon>
    </lineage>
</organism>
<feature type="transmembrane region" description="Helical" evidence="1">
    <location>
        <begin position="108"/>
        <end position="125"/>
    </location>
</feature>
<name>A0A6G8ALJ5_9ENTE</name>
<gene>
    <name evidence="3" type="ORF">G7081_01370</name>
</gene>
<reference evidence="3 4" key="1">
    <citation type="submission" date="2020-03" db="EMBL/GenBank/DDBJ databases">
        <title>Vagococcus sp. nov., isolated from beetles.</title>
        <authorList>
            <person name="Hyun D.-W."/>
            <person name="Bae J.-W."/>
        </authorList>
    </citation>
    <scope>NUCLEOTIDE SEQUENCE [LARGE SCALE GENOMIC DNA]</scope>
    <source>
        <strain evidence="3 4">HDW17A</strain>
    </source>
</reference>
<feature type="transmembrane region" description="Helical" evidence="1">
    <location>
        <begin position="84"/>
        <end position="101"/>
    </location>
</feature>
<dbReference type="InterPro" id="IPR016747">
    <property type="entry name" value="Phosphotransbutyrylase"/>
</dbReference>
<feature type="domain" description="VanZ-like" evidence="2">
    <location>
        <begin position="14"/>
        <end position="159"/>
    </location>
</feature>
<keyword evidence="1" id="KW-0472">Membrane</keyword>
<sequence>MAVSKKIKNANIYLYIAGLMMVILFISSSQTFEQQDQSGLISKILGDEPFFKSLNNVSFMYGGEPVSISDSGYVGFIQFFVRKLAHFISYFVIGGAGYLGLQPRIRNVGLTAFVSWLAATGYAGLDEYHQMVTGGRSPLFEDVILDSIGAATAIGICLVVVLVKHLRKKRR</sequence>
<evidence type="ECO:0000259" key="2">
    <source>
        <dbReference type="Pfam" id="PF04892"/>
    </source>
</evidence>
<dbReference type="PIRSF" id="PIRSF019083">
    <property type="entry name" value="UCP019083_VanZ"/>
    <property type="match status" value="1"/>
</dbReference>
<evidence type="ECO:0000313" key="4">
    <source>
        <dbReference type="Proteomes" id="UP000500890"/>
    </source>
</evidence>